<dbReference type="EMBL" id="LUUB01000080">
    <property type="protein sequence ID" value="OAF05119.1"/>
    <property type="molecule type" value="Genomic_DNA"/>
</dbReference>
<organism evidence="2 3">
    <name type="scientific">Bradyrhizobium centrolobii</name>
    <dbReference type="NCBI Taxonomy" id="1505087"/>
    <lineage>
        <taxon>Bacteria</taxon>
        <taxon>Pseudomonadati</taxon>
        <taxon>Pseudomonadota</taxon>
        <taxon>Alphaproteobacteria</taxon>
        <taxon>Hyphomicrobiales</taxon>
        <taxon>Nitrobacteraceae</taxon>
        <taxon>Bradyrhizobium</taxon>
    </lineage>
</organism>
<evidence type="ECO:0000313" key="2">
    <source>
        <dbReference type="EMBL" id="OAF05119.1"/>
    </source>
</evidence>
<dbReference type="InterPro" id="IPR038268">
    <property type="entry name" value="RHH_sf"/>
</dbReference>
<keyword evidence="3" id="KW-1185">Reference proteome</keyword>
<dbReference type="AlphaFoldDB" id="A0A176YG04"/>
<comment type="caution">
    <text evidence="2">The sequence shown here is derived from an EMBL/GenBank/DDBJ whole genome shotgun (WGS) entry which is preliminary data.</text>
</comment>
<dbReference type="RefSeq" id="WP_063704497.1">
    <property type="nucleotide sequence ID" value="NZ_LUUB01000080.1"/>
</dbReference>
<evidence type="ECO:0000313" key="3">
    <source>
        <dbReference type="Proteomes" id="UP000076959"/>
    </source>
</evidence>
<dbReference type="InterPro" id="IPR027373">
    <property type="entry name" value="RHH_dom"/>
</dbReference>
<dbReference type="Gene3D" id="1.10.3990.20">
    <property type="entry name" value="protein bp1543"/>
    <property type="match status" value="1"/>
</dbReference>
<dbReference type="GO" id="GO:0016740">
    <property type="term" value="F:transferase activity"/>
    <property type="evidence" value="ECO:0007669"/>
    <property type="project" value="UniProtKB-KW"/>
</dbReference>
<reference evidence="2 3" key="1">
    <citation type="submission" date="2016-03" db="EMBL/GenBank/DDBJ databases">
        <title>Draft Genome Sequence of the Strain BR 10245 (Bradyrhizobium sp.) isolated from nodules of Centrolobium paraense.</title>
        <authorList>
            <person name="Simoes-Araujo J.L.Sr."/>
            <person name="Barauna A.C."/>
            <person name="Silva K."/>
            <person name="Zilli J.E."/>
        </authorList>
    </citation>
    <scope>NUCLEOTIDE SEQUENCE [LARGE SCALE GENOMIC DNA]</scope>
    <source>
        <strain evidence="2 3">BR 10245</strain>
    </source>
</reference>
<keyword evidence="2" id="KW-0808">Transferase</keyword>
<dbReference type="OrthoDB" id="5458732at2"/>
<proteinExistence type="predicted"/>
<protein>
    <submittedName>
        <fullName evidence="2">Aryl-sulfate sulfotransferase</fullName>
    </submittedName>
</protein>
<accession>A0A176YG04</accession>
<gene>
    <name evidence="2" type="ORF">AYJ54_21950</name>
</gene>
<dbReference type="Pfam" id="PF13467">
    <property type="entry name" value="RHH_4"/>
    <property type="match status" value="1"/>
</dbReference>
<evidence type="ECO:0000259" key="1">
    <source>
        <dbReference type="Pfam" id="PF13467"/>
    </source>
</evidence>
<feature type="domain" description="Ribbon-helix-helix" evidence="1">
    <location>
        <begin position="16"/>
        <end position="82"/>
    </location>
</feature>
<dbReference type="STRING" id="1505087.AYJ54_21950"/>
<dbReference type="Proteomes" id="UP000076959">
    <property type="component" value="Unassembled WGS sequence"/>
</dbReference>
<name>A0A176YG04_9BRAD</name>
<sequence>MCHLFAHQPQRDYESQTRSLRIDGHCTSIRLEIAFWDTLEEIAARESMSLGKFLTTLYNEVLDHHGEVNNFASLLRCSCLIYRSRNMAPVQEFKSAVTAILDAAE</sequence>